<evidence type="ECO:0000313" key="7">
    <source>
        <dbReference type="Proteomes" id="UP001321741"/>
    </source>
</evidence>
<feature type="domain" description="HTH lysR-type" evidence="5">
    <location>
        <begin position="11"/>
        <end position="60"/>
    </location>
</feature>
<dbReference type="EMBL" id="AP026803">
    <property type="protein sequence ID" value="BDR59876.1"/>
    <property type="molecule type" value="Genomic_DNA"/>
</dbReference>
<reference evidence="6 7" key="1">
    <citation type="journal article" date="2023" name="Microbiol. Spectr.">
        <title>Symbiosis of Carpenter Bees with Uncharacterized Lactic Acid Bacteria Showing NAD Auxotrophy.</title>
        <authorList>
            <person name="Kawasaki S."/>
            <person name="Ozawa K."/>
            <person name="Mori T."/>
            <person name="Yamamoto A."/>
            <person name="Ito M."/>
            <person name="Ohkuma M."/>
            <person name="Sakamoto M."/>
            <person name="Matsutani M."/>
        </authorList>
    </citation>
    <scope>NUCLEOTIDE SEQUENCE [LARGE SCALE GENOMIC DNA]</scope>
    <source>
        <strain evidence="6 7">Kim32-2</strain>
    </source>
</reference>
<evidence type="ECO:0000256" key="2">
    <source>
        <dbReference type="ARBA" id="ARBA00023015"/>
    </source>
</evidence>
<sequence>MNNPEELQHFLDVLLKESSFTRAAKELFISQPYLTQLIGRIERNLGVKIIERSKPPYTLTPAGLIYYHYLESISYDKQQLNRRLASYTNPKQQVIRIGILESLGTYLLPELLPQFLQNNPQVSIQLVEDFPRESEKRLLNGEIDCYIGQTPEAINSSLDVVINGGERYYVVISPASPYYQAGRFILDPGELNLRDLLQEPLVLSAAGSAVRHQVNGLFQRLRIEGNIVMESKSVITATNLAIHGIGLTISSASIIKRIAQTPINLFPLDSSILNLIFFIATRHSVETSPALQNLVTIFKHKNLQPKIT</sequence>
<organism evidence="6 7">
    <name type="scientific">Lactobacillus xylocopicola</name>
    <dbReference type="NCBI Taxonomy" id="2976676"/>
    <lineage>
        <taxon>Bacteria</taxon>
        <taxon>Bacillati</taxon>
        <taxon>Bacillota</taxon>
        <taxon>Bacilli</taxon>
        <taxon>Lactobacillales</taxon>
        <taxon>Lactobacillaceae</taxon>
        <taxon>Lactobacillus</taxon>
    </lineage>
</organism>
<evidence type="ECO:0000256" key="3">
    <source>
        <dbReference type="ARBA" id="ARBA00023125"/>
    </source>
</evidence>
<dbReference type="Pfam" id="PF03466">
    <property type="entry name" value="LysR_substrate"/>
    <property type="match status" value="1"/>
</dbReference>
<evidence type="ECO:0000259" key="5">
    <source>
        <dbReference type="PROSITE" id="PS50931"/>
    </source>
</evidence>
<dbReference type="PRINTS" id="PR00039">
    <property type="entry name" value="HTHLYSR"/>
</dbReference>
<dbReference type="PROSITE" id="PS50931">
    <property type="entry name" value="HTH_LYSR"/>
    <property type="match status" value="1"/>
</dbReference>
<evidence type="ECO:0000256" key="4">
    <source>
        <dbReference type="ARBA" id="ARBA00023163"/>
    </source>
</evidence>
<dbReference type="InterPro" id="IPR036388">
    <property type="entry name" value="WH-like_DNA-bd_sf"/>
</dbReference>
<keyword evidence="3" id="KW-0238">DNA-binding</keyword>
<evidence type="ECO:0000256" key="1">
    <source>
        <dbReference type="ARBA" id="ARBA00009437"/>
    </source>
</evidence>
<dbReference type="Gene3D" id="3.40.190.290">
    <property type="match status" value="1"/>
</dbReference>
<comment type="similarity">
    <text evidence="1">Belongs to the LysR transcriptional regulatory family.</text>
</comment>
<dbReference type="PANTHER" id="PTHR30419:SF8">
    <property type="entry name" value="NITROGEN ASSIMILATION TRANSCRIPTIONAL ACTIVATOR-RELATED"/>
    <property type="match status" value="1"/>
</dbReference>
<evidence type="ECO:0000313" key="6">
    <source>
        <dbReference type="EMBL" id="BDR59876.1"/>
    </source>
</evidence>
<dbReference type="InterPro" id="IPR005119">
    <property type="entry name" value="LysR_subst-bd"/>
</dbReference>
<dbReference type="InterPro" id="IPR000847">
    <property type="entry name" value="LysR_HTH_N"/>
</dbReference>
<dbReference type="Gene3D" id="1.10.10.10">
    <property type="entry name" value="Winged helix-like DNA-binding domain superfamily/Winged helix DNA-binding domain"/>
    <property type="match status" value="1"/>
</dbReference>
<keyword evidence="4" id="KW-0804">Transcription</keyword>
<gene>
    <name evidence="6" type="ORF">KIM322_01370</name>
</gene>
<dbReference type="SUPFAM" id="SSF53850">
    <property type="entry name" value="Periplasmic binding protein-like II"/>
    <property type="match status" value="1"/>
</dbReference>
<dbReference type="PANTHER" id="PTHR30419">
    <property type="entry name" value="HTH-TYPE TRANSCRIPTIONAL REGULATOR YBHD"/>
    <property type="match status" value="1"/>
</dbReference>
<dbReference type="InterPro" id="IPR050950">
    <property type="entry name" value="HTH-type_LysR_regulators"/>
</dbReference>
<dbReference type="Proteomes" id="UP001321741">
    <property type="component" value="Chromosome"/>
</dbReference>
<dbReference type="Pfam" id="PF00126">
    <property type="entry name" value="HTH_1"/>
    <property type="match status" value="1"/>
</dbReference>
<dbReference type="CDD" id="cd05466">
    <property type="entry name" value="PBP2_LTTR_substrate"/>
    <property type="match status" value="1"/>
</dbReference>
<dbReference type="InterPro" id="IPR036390">
    <property type="entry name" value="WH_DNA-bd_sf"/>
</dbReference>
<proteinExistence type="inferred from homology"/>
<dbReference type="RefSeq" id="WP_317637598.1">
    <property type="nucleotide sequence ID" value="NZ_AP026803.1"/>
</dbReference>
<dbReference type="SUPFAM" id="SSF46785">
    <property type="entry name" value="Winged helix' DNA-binding domain"/>
    <property type="match status" value="1"/>
</dbReference>
<keyword evidence="2" id="KW-0805">Transcription regulation</keyword>
<protein>
    <submittedName>
        <fullName evidence="6">LysR family transcriptional regulator</fullName>
    </submittedName>
</protein>
<name>A0ABN6SHV9_9LACO</name>
<keyword evidence="7" id="KW-1185">Reference proteome</keyword>
<accession>A0ABN6SHV9</accession>